<keyword evidence="3" id="KW-0614">Plasmid</keyword>
<geneLocation type="plasmid" evidence="3 4">
    <name>pSA2</name>
</geneLocation>
<dbReference type="KEGG" id="nre:BES08_27820"/>
<accession>A0A1D8AET7</accession>
<reference evidence="4" key="1">
    <citation type="journal article" date="2017" name="J. Biotechnol.">
        <title>Complete genome sequence of Novosphingobium resinovorum SA1, a versatile xenobiotic-degrading bacterium capable of utilizing sulfanilic acid.</title>
        <authorList>
            <person name="Hegedus B."/>
            <person name="Kos P.B."/>
            <person name="Balint B."/>
            <person name="Maroti G."/>
            <person name="Gan H.M."/>
            <person name="Perei K."/>
            <person name="Rakhely G."/>
        </authorList>
    </citation>
    <scope>NUCLEOTIDE SEQUENCE [LARGE SCALE GENOMIC DNA]</scope>
    <source>
        <strain evidence="4">SA1</strain>
    </source>
</reference>
<keyword evidence="1" id="KW-0378">Hydrolase</keyword>
<keyword evidence="4" id="KW-1185">Reference proteome</keyword>
<dbReference type="PANTHER" id="PTHR48081:SF8">
    <property type="entry name" value="ALPHA_BETA HYDROLASE FOLD-3 DOMAIN-CONTAINING PROTEIN-RELATED"/>
    <property type="match status" value="1"/>
</dbReference>
<dbReference type="SUPFAM" id="SSF53474">
    <property type="entry name" value="alpha/beta-Hydrolases"/>
    <property type="match status" value="1"/>
</dbReference>
<name>A0A1D8AET7_9SPHN</name>
<proteinExistence type="predicted"/>
<gene>
    <name evidence="3" type="ORF">BES08_27820</name>
</gene>
<protein>
    <recommendedName>
        <fullName evidence="2">Alpha/beta hydrolase fold-3 domain-containing protein</fullName>
    </recommendedName>
</protein>
<dbReference type="EMBL" id="CP017077">
    <property type="protein sequence ID" value="AOR80644.1"/>
    <property type="molecule type" value="Genomic_DNA"/>
</dbReference>
<evidence type="ECO:0000313" key="3">
    <source>
        <dbReference type="EMBL" id="AOR80644.1"/>
    </source>
</evidence>
<dbReference type="Gene3D" id="3.40.50.1820">
    <property type="entry name" value="alpha/beta hydrolase"/>
    <property type="match status" value="1"/>
</dbReference>
<dbReference type="Pfam" id="PF07859">
    <property type="entry name" value="Abhydrolase_3"/>
    <property type="match status" value="1"/>
</dbReference>
<dbReference type="AlphaFoldDB" id="A0A1D8AET7"/>
<evidence type="ECO:0000313" key="4">
    <source>
        <dbReference type="Proteomes" id="UP000094626"/>
    </source>
</evidence>
<organism evidence="3 4">
    <name type="scientific">Novosphingobium resinovorum</name>
    <dbReference type="NCBI Taxonomy" id="158500"/>
    <lineage>
        <taxon>Bacteria</taxon>
        <taxon>Pseudomonadati</taxon>
        <taxon>Pseudomonadota</taxon>
        <taxon>Alphaproteobacteria</taxon>
        <taxon>Sphingomonadales</taxon>
        <taxon>Sphingomonadaceae</taxon>
        <taxon>Novosphingobium</taxon>
    </lineage>
</organism>
<dbReference type="GO" id="GO:0016787">
    <property type="term" value="F:hydrolase activity"/>
    <property type="evidence" value="ECO:0007669"/>
    <property type="project" value="UniProtKB-KW"/>
</dbReference>
<dbReference type="PANTHER" id="PTHR48081">
    <property type="entry name" value="AB HYDROLASE SUPERFAMILY PROTEIN C4A8.06C"/>
    <property type="match status" value="1"/>
</dbReference>
<dbReference type="RefSeq" id="WP_008827830.1">
    <property type="nucleotide sequence ID" value="NZ_CP017077.1"/>
</dbReference>
<feature type="domain" description="Alpha/beta hydrolase fold-3" evidence="2">
    <location>
        <begin position="80"/>
        <end position="290"/>
    </location>
</feature>
<dbReference type="Proteomes" id="UP000094626">
    <property type="component" value="Plasmid pSA2"/>
</dbReference>
<evidence type="ECO:0000259" key="2">
    <source>
        <dbReference type="Pfam" id="PF07859"/>
    </source>
</evidence>
<dbReference type="InterPro" id="IPR013094">
    <property type="entry name" value="AB_hydrolase_3"/>
</dbReference>
<dbReference type="InterPro" id="IPR029058">
    <property type="entry name" value="AB_hydrolase_fold"/>
</dbReference>
<sequence>MDAEARDVLDYLARLAPAAEGTPDDARWLENFRYQTRLLAGLDAPPMELHSVSHVVVPRTSTPALAIRLYRPHPGRLPLLLHMHGGGAIAGSVDGHDAALRMLASRTGWLVAAPLYRRAPEHRFPAQLEDGWRALGHLRDQADTLNIDASTIVISGDSIGGTLANALAMRGRDAVRETGSPAIAGQILLYPNTDLRRDADYPSRTRENGHIIALEDLERQIDLYLSRESDRHDPIVSPVLADPARLPSTLLVTCGADPLCDEGDAYGHLLASAGVPVRHDHFAGMIHAFMQTGGHTRATARLFDCIANWLQRFAPSP</sequence>
<dbReference type="InterPro" id="IPR050300">
    <property type="entry name" value="GDXG_lipolytic_enzyme"/>
</dbReference>
<evidence type="ECO:0000256" key="1">
    <source>
        <dbReference type="ARBA" id="ARBA00022801"/>
    </source>
</evidence>